<evidence type="ECO:0000256" key="10">
    <source>
        <dbReference type="ARBA" id="ARBA00023157"/>
    </source>
</evidence>
<evidence type="ECO:0000256" key="5">
    <source>
        <dbReference type="ARBA" id="ARBA00022729"/>
    </source>
</evidence>
<dbReference type="GO" id="GO:0005576">
    <property type="term" value="C:extracellular region"/>
    <property type="evidence" value="ECO:0007669"/>
    <property type="project" value="UniProtKB-SubCell"/>
</dbReference>
<dbReference type="GO" id="GO:0046872">
    <property type="term" value="F:metal ion binding"/>
    <property type="evidence" value="ECO:0007669"/>
    <property type="project" value="UniProtKB-KW"/>
</dbReference>
<dbReference type="PANTHER" id="PTHR33353">
    <property type="entry name" value="PUTATIVE (AFU_ORTHOLOGUE AFUA_1G12560)-RELATED"/>
    <property type="match status" value="1"/>
</dbReference>
<evidence type="ECO:0000256" key="7">
    <source>
        <dbReference type="ARBA" id="ARBA00023002"/>
    </source>
</evidence>
<evidence type="ECO:0000256" key="15">
    <source>
        <dbReference type="ARBA" id="ARBA00047174"/>
    </source>
</evidence>
<dbReference type="Pfam" id="PF03443">
    <property type="entry name" value="AA9"/>
    <property type="match status" value="1"/>
</dbReference>
<evidence type="ECO:0000256" key="8">
    <source>
        <dbReference type="ARBA" id="ARBA00023008"/>
    </source>
</evidence>
<sequence length="325" mass="34534">MPPPLLTTLFSLLAFAPAVIGHSHLGYIIVNGELYHGFDPRPNEPNSPARVAWFTGATDDGFVAPDAYASPDIICHIDGVSPAAHAPVRAGHRVHVQWNGWPVGHVGPVLTYLAPCGGLEGSESGCTGVDKRQLRWTKVDDSLPVMQLVGDGDEGGNEGGGVVGVPGQLWATDVLIAANNSWQVEIPRGLRDGPYVLRQEIVALHYAAEVNGAQNYPLCMNLWVEGGDGSMEMDDFDATEFYRADDPGVLLNVTAGLTSYVVPGPTVAAGATPVPYAQQNISLARADGTPVVVTRSTETVPFTQVAMPTEISRVKGRYDSRSLRG</sequence>
<evidence type="ECO:0000256" key="12">
    <source>
        <dbReference type="ARBA" id="ARBA00023326"/>
    </source>
</evidence>
<keyword evidence="4" id="KW-0479">Metal-binding</keyword>
<organism evidence="18 19">
    <name type="scientific">Corynascus novoguineensis</name>
    <dbReference type="NCBI Taxonomy" id="1126955"/>
    <lineage>
        <taxon>Eukaryota</taxon>
        <taxon>Fungi</taxon>
        <taxon>Dikarya</taxon>
        <taxon>Ascomycota</taxon>
        <taxon>Pezizomycotina</taxon>
        <taxon>Sordariomycetes</taxon>
        <taxon>Sordariomycetidae</taxon>
        <taxon>Sordariales</taxon>
        <taxon>Chaetomiaceae</taxon>
        <taxon>Corynascus</taxon>
    </lineage>
</organism>
<evidence type="ECO:0000256" key="16">
    <source>
        <dbReference type="SAM" id="SignalP"/>
    </source>
</evidence>
<keyword evidence="18" id="KW-0378">Hydrolase</keyword>
<keyword evidence="12" id="KW-0624">Polysaccharide degradation</keyword>
<accession>A0AAN7CKI7</accession>
<dbReference type="Gene3D" id="2.70.50.70">
    <property type="match status" value="1"/>
</dbReference>
<dbReference type="EC" id="1.14.99.56" evidence="15"/>
<evidence type="ECO:0000256" key="9">
    <source>
        <dbReference type="ARBA" id="ARBA00023033"/>
    </source>
</evidence>
<gene>
    <name evidence="18" type="ORF">C7999DRAFT_36199</name>
</gene>
<dbReference type="AlphaFoldDB" id="A0AAN7CKI7"/>
<keyword evidence="19" id="KW-1185">Reference proteome</keyword>
<dbReference type="GO" id="GO:0030245">
    <property type="term" value="P:cellulose catabolic process"/>
    <property type="evidence" value="ECO:0007669"/>
    <property type="project" value="UniProtKB-KW"/>
</dbReference>
<dbReference type="InterPro" id="IPR049892">
    <property type="entry name" value="AA9"/>
</dbReference>
<evidence type="ECO:0000256" key="2">
    <source>
        <dbReference type="ARBA" id="ARBA00004613"/>
    </source>
</evidence>
<feature type="domain" description="Auxiliary Activity family 9 catalytic" evidence="17">
    <location>
        <begin position="22"/>
        <end position="255"/>
    </location>
</feature>
<evidence type="ECO:0000256" key="6">
    <source>
        <dbReference type="ARBA" id="ARBA00023001"/>
    </source>
</evidence>
<keyword evidence="9" id="KW-0503">Monooxygenase</keyword>
<evidence type="ECO:0000256" key="13">
    <source>
        <dbReference type="ARBA" id="ARBA00044502"/>
    </source>
</evidence>
<keyword evidence="7" id="KW-0560">Oxidoreductase</keyword>
<evidence type="ECO:0000256" key="14">
    <source>
        <dbReference type="ARBA" id="ARBA00045077"/>
    </source>
</evidence>
<comment type="catalytic activity">
    <reaction evidence="14">
        <text>[(1-&gt;4)-beta-D-glucosyl]n+m + reduced acceptor + O2 = 4-dehydro-beta-D-glucosyl-[(1-&gt;4)-beta-D-glucosyl]n-1 + [(1-&gt;4)-beta-D-glucosyl]m + acceptor + H2O.</text>
        <dbReference type="EC" id="1.14.99.56"/>
    </reaction>
</comment>
<proteinExistence type="inferred from homology"/>
<dbReference type="InterPro" id="IPR005103">
    <property type="entry name" value="AA9_LPMO"/>
</dbReference>
<dbReference type="Proteomes" id="UP001303647">
    <property type="component" value="Unassembled WGS sequence"/>
</dbReference>
<reference evidence="18" key="2">
    <citation type="submission" date="2023-05" db="EMBL/GenBank/DDBJ databases">
        <authorList>
            <consortium name="Lawrence Berkeley National Laboratory"/>
            <person name="Steindorff A."/>
            <person name="Hensen N."/>
            <person name="Bonometti L."/>
            <person name="Westerberg I."/>
            <person name="Brannstrom I.O."/>
            <person name="Guillou S."/>
            <person name="Cros-Aarteil S."/>
            <person name="Calhoun S."/>
            <person name="Haridas S."/>
            <person name="Kuo A."/>
            <person name="Mondo S."/>
            <person name="Pangilinan J."/>
            <person name="Riley R."/>
            <person name="Labutti K."/>
            <person name="Andreopoulos B."/>
            <person name="Lipzen A."/>
            <person name="Chen C."/>
            <person name="Yanf M."/>
            <person name="Daum C."/>
            <person name="Ng V."/>
            <person name="Clum A."/>
            <person name="Ohm R."/>
            <person name="Martin F."/>
            <person name="Silar P."/>
            <person name="Natvig D."/>
            <person name="Lalanne C."/>
            <person name="Gautier V."/>
            <person name="Ament-Velasquez S.L."/>
            <person name="Kruys A."/>
            <person name="Hutchinson M.I."/>
            <person name="Powell A.J."/>
            <person name="Barry K."/>
            <person name="Miller A.N."/>
            <person name="Grigoriev I.V."/>
            <person name="Debuchy R."/>
            <person name="Gladieux P."/>
            <person name="Thoren M.H."/>
            <person name="Johannesson H."/>
        </authorList>
    </citation>
    <scope>NUCLEOTIDE SEQUENCE</scope>
    <source>
        <strain evidence="18">CBS 359.72</strain>
    </source>
</reference>
<keyword evidence="8" id="KW-0186">Copper</keyword>
<keyword evidence="6" id="KW-0136">Cellulose degradation</keyword>
<comment type="subcellular location">
    <subcellularLocation>
        <location evidence="2">Secreted</location>
    </subcellularLocation>
</comment>
<keyword evidence="5 16" id="KW-0732">Signal</keyword>
<feature type="chain" id="PRO_5042824867" description="lytic cellulose monooxygenase (C4-dehydrogenating)" evidence="16">
    <location>
        <begin position="22"/>
        <end position="325"/>
    </location>
</feature>
<dbReference type="EMBL" id="MU857813">
    <property type="protein sequence ID" value="KAK4243475.1"/>
    <property type="molecule type" value="Genomic_DNA"/>
</dbReference>
<keyword evidence="11" id="KW-0119">Carbohydrate metabolism</keyword>
<protein>
    <recommendedName>
        <fullName evidence="15">lytic cellulose monooxygenase (C4-dehydrogenating)</fullName>
        <ecNumber evidence="15">1.14.99.56</ecNumber>
    </recommendedName>
</protein>
<keyword evidence="10" id="KW-1015">Disulfide bond</keyword>
<evidence type="ECO:0000256" key="1">
    <source>
        <dbReference type="ARBA" id="ARBA00001973"/>
    </source>
</evidence>
<dbReference type="GO" id="GO:0004497">
    <property type="term" value="F:monooxygenase activity"/>
    <property type="evidence" value="ECO:0007669"/>
    <property type="project" value="UniProtKB-KW"/>
</dbReference>
<comment type="similarity">
    <text evidence="13">Belongs to the polysaccharide monooxygenase AA9 family.</text>
</comment>
<dbReference type="GO" id="GO:0016787">
    <property type="term" value="F:hydrolase activity"/>
    <property type="evidence" value="ECO:0007669"/>
    <property type="project" value="UniProtKB-KW"/>
</dbReference>
<evidence type="ECO:0000256" key="11">
    <source>
        <dbReference type="ARBA" id="ARBA00023277"/>
    </source>
</evidence>
<comment type="caution">
    <text evidence="18">The sequence shown here is derived from an EMBL/GenBank/DDBJ whole genome shotgun (WGS) entry which is preliminary data.</text>
</comment>
<evidence type="ECO:0000259" key="17">
    <source>
        <dbReference type="Pfam" id="PF03443"/>
    </source>
</evidence>
<keyword evidence="3" id="KW-0964">Secreted</keyword>
<evidence type="ECO:0000256" key="3">
    <source>
        <dbReference type="ARBA" id="ARBA00022525"/>
    </source>
</evidence>
<dbReference type="PANTHER" id="PTHR33353:SF36">
    <property type="entry name" value="ENDO-BETA-1,4-GLUCANASE D"/>
    <property type="match status" value="1"/>
</dbReference>
<name>A0AAN7CKI7_9PEZI</name>
<evidence type="ECO:0000313" key="19">
    <source>
        <dbReference type="Proteomes" id="UP001303647"/>
    </source>
</evidence>
<feature type="signal peptide" evidence="16">
    <location>
        <begin position="1"/>
        <end position="21"/>
    </location>
</feature>
<comment type="cofactor">
    <cofactor evidence="1">
        <name>Cu(2+)</name>
        <dbReference type="ChEBI" id="CHEBI:29036"/>
    </cofactor>
</comment>
<dbReference type="CDD" id="cd21175">
    <property type="entry name" value="LPMO_AA9"/>
    <property type="match status" value="1"/>
</dbReference>
<evidence type="ECO:0000256" key="4">
    <source>
        <dbReference type="ARBA" id="ARBA00022723"/>
    </source>
</evidence>
<reference evidence="18" key="1">
    <citation type="journal article" date="2023" name="Mol. Phylogenet. Evol.">
        <title>Genome-scale phylogeny and comparative genomics of the fungal order Sordariales.</title>
        <authorList>
            <person name="Hensen N."/>
            <person name="Bonometti L."/>
            <person name="Westerberg I."/>
            <person name="Brannstrom I.O."/>
            <person name="Guillou S."/>
            <person name="Cros-Aarteil S."/>
            <person name="Calhoun S."/>
            <person name="Haridas S."/>
            <person name="Kuo A."/>
            <person name="Mondo S."/>
            <person name="Pangilinan J."/>
            <person name="Riley R."/>
            <person name="LaButti K."/>
            <person name="Andreopoulos B."/>
            <person name="Lipzen A."/>
            <person name="Chen C."/>
            <person name="Yan M."/>
            <person name="Daum C."/>
            <person name="Ng V."/>
            <person name="Clum A."/>
            <person name="Steindorff A."/>
            <person name="Ohm R.A."/>
            <person name="Martin F."/>
            <person name="Silar P."/>
            <person name="Natvig D.O."/>
            <person name="Lalanne C."/>
            <person name="Gautier V."/>
            <person name="Ament-Velasquez S.L."/>
            <person name="Kruys A."/>
            <person name="Hutchinson M.I."/>
            <person name="Powell A.J."/>
            <person name="Barry K."/>
            <person name="Miller A.N."/>
            <person name="Grigoriev I.V."/>
            <person name="Debuchy R."/>
            <person name="Gladieux P."/>
            <person name="Hiltunen Thoren M."/>
            <person name="Johannesson H."/>
        </authorList>
    </citation>
    <scope>NUCLEOTIDE SEQUENCE</scope>
    <source>
        <strain evidence="18">CBS 359.72</strain>
    </source>
</reference>
<evidence type="ECO:0000313" key="18">
    <source>
        <dbReference type="EMBL" id="KAK4243475.1"/>
    </source>
</evidence>